<dbReference type="EMBL" id="CP052766">
    <property type="protein sequence ID" value="QJR81471.1"/>
    <property type="molecule type" value="Genomic_DNA"/>
</dbReference>
<evidence type="ECO:0000256" key="3">
    <source>
        <dbReference type="SAM" id="Phobius"/>
    </source>
</evidence>
<dbReference type="AlphaFoldDB" id="A0A6M4ME51"/>
<comment type="similarity">
    <text evidence="1">Belongs to the membrane fusion protein (MFP) (TC 8.A.1) family.</text>
</comment>
<feature type="coiled-coil region" evidence="2">
    <location>
        <begin position="195"/>
        <end position="226"/>
    </location>
</feature>
<dbReference type="PANTHER" id="PTHR30386:SF28">
    <property type="entry name" value="EXPORTED PROTEIN"/>
    <property type="match status" value="1"/>
</dbReference>
<evidence type="ECO:0000313" key="7">
    <source>
        <dbReference type="Proteomes" id="UP000219285"/>
    </source>
</evidence>
<dbReference type="Gene3D" id="2.40.30.170">
    <property type="match status" value="1"/>
</dbReference>
<dbReference type="InterPro" id="IPR058625">
    <property type="entry name" value="MdtA-like_BSH"/>
</dbReference>
<keyword evidence="3" id="KW-0472">Membrane</keyword>
<evidence type="ECO:0000313" key="6">
    <source>
        <dbReference type="EMBL" id="QJR81471.1"/>
    </source>
</evidence>
<feature type="domain" description="AprE-like beta-barrel" evidence="5">
    <location>
        <begin position="305"/>
        <end position="396"/>
    </location>
</feature>
<dbReference type="RefSeq" id="WP_075607216.1">
    <property type="nucleotide sequence ID" value="NZ_CP052766.1"/>
</dbReference>
<reference evidence="6 7" key="2">
    <citation type="submission" date="2020-04" db="EMBL/GenBank/DDBJ databases">
        <title>Complete genome sequence of Alteromonas pelagimontana 5.12T.</title>
        <authorList>
            <person name="Sinha R.K."/>
            <person name="Krishnan K.P."/>
            <person name="Kurian J.P."/>
        </authorList>
    </citation>
    <scope>NUCLEOTIDE SEQUENCE [LARGE SCALE GENOMIC DNA]</scope>
    <source>
        <strain evidence="6 7">5.12</strain>
    </source>
</reference>
<dbReference type="PANTHER" id="PTHR30386">
    <property type="entry name" value="MEMBRANE FUSION SUBUNIT OF EMRAB-TOLC MULTIDRUG EFFLUX PUMP"/>
    <property type="match status" value="1"/>
</dbReference>
<feature type="coiled-coil region" evidence="2">
    <location>
        <begin position="118"/>
        <end position="170"/>
    </location>
</feature>
<feature type="transmembrane region" description="Helical" evidence="3">
    <location>
        <begin position="28"/>
        <end position="49"/>
    </location>
</feature>
<dbReference type="Pfam" id="PF26002">
    <property type="entry name" value="Beta-barrel_AprE"/>
    <property type="match status" value="1"/>
</dbReference>
<keyword evidence="3" id="KW-0812">Transmembrane</keyword>
<dbReference type="Gene3D" id="2.40.50.100">
    <property type="match status" value="1"/>
</dbReference>
<keyword evidence="7" id="KW-1185">Reference proteome</keyword>
<keyword evidence="3" id="KW-1133">Transmembrane helix</keyword>
<gene>
    <name evidence="6" type="ORF">CA267_012110</name>
</gene>
<reference evidence="7" key="1">
    <citation type="submission" date="2014-12" db="EMBL/GenBank/DDBJ databases">
        <title>Complete genome sequence of a multi-drug resistant Klebsiella pneumoniae.</title>
        <authorList>
            <person name="Hua X."/>
            <person name="Chen Q."/>
            <person name="Li X."/>
            <person name="Feng Y."/>
            <person name="Ruan Z."/>
            <person name="Yu Y."/>
        </authorList>
    </citation>
    <scope>NUCLEOTIDE SEQUENCE [LARGE SCALE GENOMIC DNA]</scope>
    <source>
        <strain evidence="7">5.12</strain>
    </source>
</reference>
<dbReference type="PRINTS" id="PR01490">
    <property type="entry name" value="RTXTOXIND"/>
</dbReference>
<proteinExistence type="inferred from homology"/>
<dbReference type="KEGG" id="apel:CA267_012110"/>
<evidence type="ECO:0000256" key="1">
    <source>
        <dbReference type="ARBA" id="ARBA00009477"/>
    </source>
</evidence>
<sequence>MRKGLFRQQALAFQNSRLQGDILLIPKLSMQVIVSLLLAWLAVVTWYLFSSHYSRQTTVTGWLEPPQGVIRLYADANSGNVQRLLVKDGQRVEKGQPLMIIDSASQMASGGSLENTLLDEYQKQIALLSSQIARIKTINKRKFAQLKNTIASLEQDLTQLKDLKLLTQERLNIAKEQQEAISKLASHQNVAQQESRSARASYLSILQELKQLEREYLSNAQALEEKQLLLVQFPAESANTLAGLQSSLSDINQRVAQISSQSRHVIKASMSGIVSNLQVNEGQYVGNNLPLLTLLPFDLKIEARMLIPVRAAGFVQQGQPIDLRYDAFPYQKFGLHKGKVTAMSNTVILPGELTNSPVAVNEPVYLVRAQLEDQQVTAFGNQVPLKSGMTFSADITLAERTLVEWLFEPLLSLTGRL</sequence>
<accession>A0A6M4ME51</accession>
<name>A0A6M4ME51_9ALTE</name>
<dbReference type="Proteomes" id="UP000219285">
    <property type="component" value="Chromosome"/>
</dbReference>
<evidence type="ECO:0000256" key="2">
    <source>
        <dbReference type="SAM" id="Coils"/>
    </source>
</evidence>
<dbReference type="InterPro" id="IPR050739">
    <property type="entry name" value="MFP"/>
</dbReference>
<keyword evidence="2" id="KW-0175">Coiled coil</keyword>
<dbReference type="Pfam" id="PF25917">
    <property type="entry name" value="BSH_RND"/>
    <property type="match status" value="1"/>
</dbReference>
<dbReference type="InterPro" id="IPR058982">
    <property type="entry name" value="Beta-barrel_AprE"/>
</dbReference>
<protein>
    <submittedName>
        <fullName evidence="6">HlyD family efflux transporter periplasmic adaptor subunit</fullName>
    </submittedName>
</protein>
<organism evidence="6 7">
    <name type="scientific">Alteromonas pelagimontana</name>
    <dbReference type="NCBI Taxonomy" id="1858656"/>
    <lineage>
        <taxon>Bacteria</taxon>
        <taxon>Pseudomonadati</taxon>
        <taxon>Pseudomonadota</taxon>
        <taxon>Gammaproteobacteria</taxon>
        <taxon>Alteromonadales</taxon>
        <taxon>Alteromonadaceae</taxon>
        <taxon>Alteromonas/Salinimonas group</taxon>
        <taxon>Alteromonas</taxon>
    </lineage>
</organism>
<feature type="domain" description="Multidrug resistance protein MdtA-like barrel-sandwich hybrid" evidence="4">
    <location>
        <begin position="78"/>
        <end position="288"/>
    </location>
</feature>
<dbReference type="OrthoDB" id="9775513at2"/>
<evidence type="ECO:0000259" key="5">
    <source>
        <dbReference type="Pfam" id="PF26002"/>
    </source>
</evidence>
<evidence type="ECO:0000259" key="4">
    <source>
        <dbReference type="Pfam" id="PF25917"/>
    </source>
</evidence>